<protein>
    <recommendedName>
        <fullName evidence="2">ribonucleoside-diphosphate reductase</fullName>
        <ecNumber evidence="2">1.17.4.1</ecNumber>
    </recommendedName>
</protein>
<dbReference type="GO" id="GO:0004748">
    <property type="term" value="F:ribonucleoside-diphosphate reductase activity, thioredoxin disulfide as acceptor"/>
    <property type="evidence" value="ECO:0007669"/>
    <property type="project" value="UniProtKB-EC"/>
</dbReference>
<evidence type="ECO:0000256" key="4">
    <source>
        <dbReference type="ARBA" id="ARBA00022741"/>
    </source>
</evidence>
<feature type="domain" description="TSCPD" evidence="7">
    <location>
        <begin position="367"/>
        <end position="471"/>
    </location>
</feature>
<dbReference type="GO" id="GO:0000166">
    <property type="term" value="F:nucleotide binding"/>
    <property type="evidence" value="ECO:0007669"/>
    <property type="project" value="UniProtKB-KW"/>
</dbReference>
<keyword evidence="9" id="KW-1185">Reference proteome</keyword>
<organism evidence="8 9">
    <name type="scientific">Acetobacter ascendens</name>
    <dbReference type="NCBI Taxonomy" id="481146"/>
    <lineage>
        <taxon>Bacteria</taxon>
        <taxon>Pseudomonadati</taxon>
        <taxon>Pseudomonadota</taxon>
        <taxon>Alphaproteobacteria</taxon>
        <taxon>Acetobacterales</taxon>
        <taxon>Acetobacteraceae</taxon>
        <taxon>Acetobacter</taxon>
    </lineage>
</organism>
<gene>
    <name evidence="8" type="ORF">A4S02_11400</name>
</gene>
<comment type="similarity">
    <text evidence="1">Belongs to the ribonucleoside diphosphate reductase class-2 family.</text>
</comment>
<feature type="compositionally biased region" description="Low complexity" evidence="6">
    <location>
        <begin position="485"/>
        <end position="498"/>
    </location>
</feature>
<dbReference type="InterPro" id="IPR024434">
    <property type="entry name" value="TSCPD_dom"/>
</dbReference>
<evidence type="ECO:0000256" key="2">
    <source>
        <dbReference type="ARBA" id="ARBA00012274"/>
    </source>
</evidence>
<keyword evidence="4" id="KW-0547">Nucleotide-binding</keyword>
<evidence type="ECO:0000313" key="8">
    <source>
        <dbReference type="EMBL" id="AOW47278.1"/>
    </source>
</evidence>
<sequence>MNATARRHWNGVLMSTLEAAADPDAPLRSVTLPAEWDTDAATALAQLVPGDEALDLPSLASRWIDALAPDDATARSLVWMLLTRQAAPTEAVWHCRFDRPPGFIVNLAAFVSPGEGLAARTFVAALRLICSVLRHAASTLASQRNGELPLPDLFAPEQTEAAPAAPADTLAPTPLAGDILLTNLDACLAGVGLDYDSEDGRAAACAIAALATLTAHAGRGPESLPLPPVRTVLPGLGETLRAVWNEAAVETETPLAPIETGFSSSNPIDGLLGVEACGLAPAFSMLRSDGKLSRSALLRLEARGFTVETALAAALAGETVLPQPGPNAHLAMYRALTGFVDRMPARPEVQNQPIRNKLERGIRRTLPPRHGGFTQKTTIGGHRLFLRTGEYEDGTLGELALTPTRESGMVRGLMESLGEAVSIGLQYGAPLEAFVENFAYTCFGPAGTVEGDPVASYATSMLDYAFRALSDTYLGERLPDGPHQDTQSDPDPLLPLDLPEADDTPPTGRKRRNLRLVC</sequence>
<name>A0A1D8QY57_9PROT</name>
<accession>A0A1D8QY57</accession>
<dbReference type="RefSeq" id="WP_070323846.1">
    <property type="nucleotide sequence ID" value="NZ_CP015164.1"/>
</dbReference>
<proteinExistence type="inferred from homology"/>
<dbReference type="Proteomes" id="UP000175973">
    <property type="component" value="Chromosome"/>
</dbReference>
<evidence type="ECO:0000256" key="6">
    <source>
        <dbReference type="SAM" id="MobiDB-lite"/>
    </source>
</evidence>
<evidence type="ECO:0000259" key="7">
    <source>
        <dbReference type="Pfam" id="PF12637"/>
    </source>
</evidence>
<dbReference type="Pfam" id="PF12637">
    <property type="entry name" value="TSCPD"/>
    <property type="match status" value="1"/>
</dbReference>
<keyword evidence="3" id="KW-0237">DNA synthesis</keyword>
<dbReference type="KEGG" id="aasc:A4S02_11400"/>
<dbReference type="GO" id="GO:0071897">
    <property type="term" value="P:DNA biosynthetic process"/>
    <property type="evidence" value="ECO:0007669"/>
    <property type="project" value="UniProtKB-KW"/>
</dbReference>
<dbReference type="EC" id="1.17.4.1" evidence="2"/>
<evidence type="ECO:0000313" key="9">
    <source>
        <dbReference type="Proteomes" id="UP000175973"/>
    </source>
</evidence>
<feature type="region of interest" description="Disordered" evidence="6">
    <location>
        <begin position="475"/>
        <end position="512"/>
    </location>
</feature>
<dbReference type="AlphaFoldDB" id="A0A1D8QY57"/>
<dbReference type="EMBL" id="CP015164">
    <property type="protein sequence ID" value="AOW47278.1"/>
    <property type="molecule type" value="Genomic_DNA"/>
</dbReference>
<evidence type="ECO:0000256" key="3">
    <source>
        <dbReference type="ARBA" id="ARBA00022634"/>
    </source>
</evidence>
<reference evidence="9" key="1">
    <citation type="submission" date="2016-04" db="EMBL/GenBank/DDBJ databases">
        <authorList>
            <person name="Jeon C.O."/>
            <person name="Cho G.Y."/>
            <person name="Jeong H.I."/>
            <person name="Kim K.H."/>
        </authorList>
    </citation>
    <scope>NUCLEOTIDE SEQUENCE [LARGE SCALE GENOMIC DNA]</scope>
    <source>
        <strain evidence="9">LMG 1590</strain>
    </source>
</reference>
<evidence type="ECO:0000256" key="1">
    <source>
        <dbReference type="ARBA" id="ARBA00007405"/>
    </source>
</evidence>
<comment type="catalytic activity">
    <reaction evidence="5">
        <text>a 2'-deoxyribonucleoside 5'-diphosphate + [thioredoxin]-disulfide + H2O = a ribonucleoside 5'-diphosphate + [thioredoxin]-dithiol</text>
        <dbReference type="Rhea" id="RHEA:23252"/>
        <dbReference type="Rhea" id="RHEA-COMP:10698"/>
        <dbReference type="Rhea" id="RHEA-COMP:10700"/>
        <dbReference type="ChEBI" id="CHEBI:15377"/>
        <dbReference type="ChEBI" id="CHEBI:29950"/>
        <dbReference type="ChEBI" id="CHEBI:50058"/>
        <dbReference type="ChEBI" id="CHEBI:57930"/>
        <dbReference type="ChEBI" id="CHEBI:73316"/>
        <dbReference type="EC" id="1.17.4.1"/>
    </reaction>
</comment>
<evidence type="ECO:0000256" key="5">
    <source>
        <dbReference type="ARBA" id="ARBA00047754"/>
    </source>
</evidence>